<dbReference type="AlphaFoldDB" id="A0A0B1RDQ9"/>
<keyword evidence="7 8" id="KW-0472">Membrane</keyword>
<comment type="similarity">
    <text evidence="2">Belongs to the binding-protein-dependent transport system permease family. FecCD subfamily.</text>
</comment>
<reference evidence="9 10" key="1">
    <citation type="submission" date="2014-11" db="EMBL/GenBank/DDBJ databases">
        <title>Genome sequencing of Pantoea rodasii ND03.</title>
        <authorList>
            <person name="Muhamad Yunos N.Y."/>
            <person name="Chan K.-G."/>
        </authorList>
    </citation>
    <scope>NUCLEOTIDE SEQUENCE [LARGE SCALE GENOMIC DNA]</scope>
    <source>
        <strain evidence="9 10">ND03</strain>
    </source>
</reference>
<evidence type="ECO:0000256" key="2">
    <source>
        <dbReference type="ARBA" id="ARBA00007935"/>
    </source>
</evidence>
<organism evidence="9 10">
    <name type="scientific">Pantoea rodasii</name>
    <dbReference type="NCBI Taxonomy" id="1076549"/>
    <lineage>
        <taxon>Bacteria</taxon>
        <taxon>Pseudomonadati</taxon>
        <taxon>Pseudomonadota</taxon>
        <taxon>Gammaproteobacteria</taxon>
        <taxon>Enterobacterales</taxon>
        <taxon>Erwiniaceae</taxon>
        <taxon>Pantoea</taxon>
    </lineage>
</organism>
<dbReference type="Gene3D" id="1.10.3470.10">
    <property type="entry name" value="ABC transporter involved in vitamin B12 uptake, BtuC"/>
    <property type="match status" value="1"/>
</dbReference>
<dbReference type="CDD" id="cd06550">
    <property type="entry name" value="TM_ABC_iron-siderophores_like"/>
    <property type="match status" value="1"/>
</dbReference>
<comment type="subcellular location">
    <subcellularLocation>
        <location evidence="1">Cell membrane</location>
        <topology evidence="1">Multi-pass membrane protein</topology>
    </subcellularLocation>
</comment>
<sequence length="343" mass="36193">MSDNRVLRCGPFSRQYAGRLPVVMLLCLLASLLMTLAALSAGDVPLPLPQTLWLLIQPDATPQSFILHELRLPRVALALLSGAGLGLAGLVMQLLVRNPLASPDTLGVTTGASVGALLWLSFFSISWGSALMPVAAMTGATCAVGLVFMLSWRRGLTPVRLILTGVGISAIAGAMVTLILVFSPLTTTFSAWVWLSGSVYAATWEKVRHLLAINLAALLLWLFSLRYLSALLLDDDHATGLGVRVPVMRGLLLLGCVILSGGAIAIVGAMAFVGLIAPHLGRQIVRHGIFGQAFVTASCGGIMVVTADLLARTLFRPADLPAGIFVALVGAPFFLALLIRQRT</sequence>
<feature type="transmembrane region" description="Helical" evidence="8">
    <location>
        <begin position="289"/>
        <end position="310"/>
    </location>
</feature>
<evidence type="ECO:0000313" key="10">
    <source>
        <dbReference type="Proteomes" id="UP000030853"/>
    </source>
</evidence>
<comment type="caution">
    <text evidence="9">The sequence shown here is derived from an EMBL/GenBank/DDBJ whole genome shotgun (WGS) entry which is preliminary data.</text>
</comment>
<evidence type="ECO:0000256" key="3">
    <source>
        <dbReference type="ARBA" id="ARBA00022448"/>
    </source>
</evidence>
<keyword evidence="3" id="KW-0813">Transport</keyword>
<feature type="transmembrane region" description="Helical" evidence="8">
    <location>
        <begin position="322"/>
        <end position="339"/>
    </location>
</feature>
<evidence type="ECO:0000256" key="4">
    <source>
        <dbReference type="ARBA" id="ARBA00022475"/>
    </source>
</evidence>
<dbReference type="GO" id="GO:0022857">
    <property type="term" value="F:transmembrane transporter activity"/>
    <property type="evidence" value="ECO:0007669"/>
    <property type="project" value="InterPro"/>
</dbReference>
<evidence type="ECO:0000256" key="1">
    <source>
        <dbReference type="ARBA" id="ARBA00004651"/>
    </source>
</evidence>
<feature type="transmembrane region" description="Helical" evidence="8">
    <location>
        <begin position="188"/>
        <end position="204"/>
    </location>
</feature>
<dbReference type="PANTHER" id="PTHR30472:SF24">
    <property type="entry name" value="FERRIC ENTEROBACTIN TRANSPORT SYSTEM PERMEASE PROTEIN FEPG"/>
    <property type="match status" value="1"/>
</dbReference>
<feature type="transmembrane region" description="Helical" evidence="8">
    <location>
        <begin position="134"/>
        <end position="152"/>
    </location>
</feature>
<proteinExistence type="inferred from homology"/>
<protein>
    <submittedName>
        <fullName evidence="9">Iron ABC transporter permease</fullName>
    </submittedName>
</protein>
<feature type="transmembrane region" description="Helical" evidence="8">
    <location>
        <begin position="108"/>
        <end position="128"/>
    </location>
</feature>
<dbReference type="PANTHER" id="PTHR30472">
    <property type="entry name" value="FERRIC ENTEROBACTIN TRANSPORT SYSTEM PERMEASE PROTEIN"/>
    <property type="match status" value="1"/>
</dbReference>
<evidence type="ECO:0000256" key="8">
    <source>
        <dbReference type="SAM" id="Phobius"/>
    </source>
</evidence>
<dbReference type="RefSeq" id="WP_039328779.1">
    <property type="nucleotide sequence ID" value="NZ_JTJJ01000019.1"/>
</dbReference>
<dbReference type="Pfam" id="PF01032">
    <property type="entry name" value="FecCD"/>
    <property type="match status" value="1"/>
</dbReference>
<dbReference type="Proteomes" id="UP000030853">
    <property type="component" value="Unassembled WGS sequence"/>
</dbReference>
<feature type="transmembrane region" description="Helical" evidence="8">
    <location>
        <begin position="211"/>
        <end position="232"/>
    </location>
</feature>
<feature type="transmembrane region" description="Helical" evidence="8">
    <location>
        <begin position="252"/>
        <end position="277"/>
    </location>
</feature>
<evidence type="ECO:0000256" key="7">
    <source>
        <dbReference type="ARBA" id="ARBA00023136"/>
    </source>
</evidence>
<dbReference type="GO" id="GO:0033214">
    <property type="term" value="P:siderophore-iron import into cell"/>
    <property type="evidence" value="ECO:0007669"/>
    <property type="project" value="TreeGrafter"/>
</dbReference>
<dbReference type="InterPro" id="IPR037294">
    <property type="entry name" value="ABC_BtuC-like"/>
</dbReference>
<keyword evidence="5 8" id="KW-0812">Transmembrane</keyword>
<name>A0A0B1RDQ9_9GAMM</name>
<evidence type="ECO:0000256" key="5">
    <source>
        <dbReference type="ARBA" id="ARBA00022692"/>
    </source>
</evidence>
<keyword evidence="4" id="KW-1003">Cell membrane</keyword>
<gene>
    <name evidence="9" type="ORF">QU24_04650</name>
</gene>
<dbReference type="InterPro" id="IPR000522">
    <property type="entry name" value="ABC_transptr_permease_BtuC"/>
</dbReference>
<keyword evidence="6 8" id="KW-1133">Transmembrane helix</keyword>
<dbReference type="EMBL" id="JTJJ01000019">
    <property type="protein sequence ID" value="KHJ69220.1"/>
    <property type="molecule type" value="Genomic_DNA"/>
</dbReference>
<dbReference type="GO" id="GO:0005886">
    <property type="term" value="C:plasma membrane"/>
    <property type="evidence" value="ECO:0007669"/>
    <property type="project" value="UniProtKB-SubCell"/>
</dbReference>
<evidence type="ECO:0000313" key="9">
    <source>
        <dbReference type="EMBL" id="KHJ69220.1"/>
    </source>
</evidence>
<feature type="transmembrane region" description="Helical" evidence="8">
    <location>
        <begin position="75"/>
        <end position="96"/>
    </location>
</feature>
<feature type="transmembrane region" description="Helical" evidence="8">
    <location>
        <begin position="159"/>
        <end position="182"/>
    </location>
</feature>
<accession>A0A0B1RDQ9</accession>
<dbReference type="SUPFAM" id="SSF81345">
    <property type="entry name" value="ABC transporter involved in vitamin B12 uptake, BtuC"/>
    <property type="match status" value="1"/>
</dbReference>
<evidence type="ECO:0000256" key="6">
    <source>
        <dbReference type="ARBA" id="ARBA00022989"/>
    </source>
</evidence>